<protein>
    <submittedName>
        <fullName evidence="2">Uncharacterized protein</fullName>
    </submittedName>
</protein>
<feature type="transmembrane region" description="Helical" evidence="1">
    <location>
        <begin position="12"/>
        <end position="31"/>
    </location>
</feature>
<sequence>MTEIKIEKKKSIFPWILLALGIIAAIWFLFFRNQEVVEPMETETTRENTQVPESNGAVNAYLMFIEDTEADMGLDHEYTNDALMKLTNAVEAKASETNFDVSDNIMKAKQIAEEITKDPMSKDHANKIRSAADILSSSMHNMQKEKFSNLTAEGNAVKTAAESIDPATLTLDQKDAVKSFFRTSAELLKKMN</sequence>
<dbReference type="EMBL" id="REFH01000013">
    <property type="protein sequence ID" value="RMA72518.1"/>
    <property type="molecule type" value="Genomic_DNA"/>
</dbReference>
<organism evidence="2 3">
    <name type="scientific">Flavobacterium weaverense</name>
    <dbReference type="NCBI Taxonomy" id="271156"/>
    <lineage>
        <taxon>Bacteria</taxon>
        <taxon>Pseudomonadati</taxon>
        <taxon>Bacteroidota</taxon>
        <taxon>Flavobacteriia</taxon>
        <taxon>Flavobacteriales</taxon>
        <taxon>Flavobacteriaceae</taxon>
        <taxon>Flavobacterium</taxon>
    </lineage>
</organism>
<reference evidence="2 3" key="1">
    <citation type="submission" date="2018-10" db="EMBL/GenBank/DDBJ databases">
        <title>Genomic Encyclopedia of Archaeal and Bacterial Type Strains, Phase II (KMG-II): from individual species to whole genera.</title>
        <authorList>
            <person name="Goeker M."/>
        </authorList>
    </citation>
    <scope>NUCLEOTIDE SEQUENCE [LARGE SCALE GENOMIC DNA]</scope>
    <source>
        <strain evidence="2 3">DSM 19727</strain>
    </source>
</reference>
<accession>A0A3L9ZQ83</accession>
<evidence type="ECO:0000313" key="2">
    <source>
        <dbReference type="EMBL" id="RMA72518.1"/>
    </source>
</evidence>
<evidence type="ECO:0000313" key="3">
    <source>
        <dbReference type="Proteomes" id="UP000280368"/>
    </source>
</evidence>
<proteinExistence type="predicted"/>
<gene>
    <name evidence="2" type="ORF">BC961_2920</name>
</gene>
<dbReference type="RefSeq" id="WP_121926475.1">
    <property type="nucleotide sequence ID" value="NZ_CBCSGA010000011.1"/>
</dbReference>
<keyword evidence="1" id="KW-0812">Transmembrane</keyword>
<keyword evidence="1" id="KW-1133">Transmembrane helix</keyword>
<comment type="caution">
    <text evidence="2">The sequence shown here is derived from an EMBL/GenBank/DDBJ whole genome shotgun (WGS) entry which is preliminary data.</text>
</comment>
<evidence type="ECO:0000256" key="1">
    <source>
        <dbReference type="SAM" id="Phobius"/>
    </source>
</evidence>
<name>A0A3L9ZQ83_9FLAO</name>
<keyword evidence="3" id="KW-1185">Reference proteome</keyword>
<dbReference type="AlphaFoldDB" id="A0A3L9ZQ83"/>
<dbReference type="Proteomes" id="UP000280368">
    <property type="component" value="Unassembled WGS sequence"/>
</dbReference>
<keyword evidence="1" id="KW-0472">Membrane</keyword>
<dbReference type="OrthoDB" id="952668at2"/>